<dbReference type="GO" id="GO:0030145">
    <property type="term" value="F:manganese ion binding"/>
    <property type="evidence" value="ECO:0007669"/>
    <property type="project" value="UniProtKB-UniRule"/>
</dbReference>
<dbReference type="InterPro" id="IPR054691">
    <property type="entry name" value="LeuA/HCS_post-cat"/>
</dbReference>
<evidence type="ECO:0000256" key="4">
    <source>
        <dbReference type="ARBA" id="ARBA00018198"/>
    </source>
</evidence>
<dbReference type="HAMAP" id="MF_01025">
    <property type="entry name" value="LeuA_type1"/>
    <property type="match status" value="1"/>
</dbReference>
<feature type="domain" description="Pyruvate carboxyltransferase" evidence="12">
    <location>
        <begin position="5"/>
        <end position="267"/>
    </location>
</feature>
<dbReference type="KEGG" id="scd:Spica_2675"/>
<comment type="subunit">
    <text evidence="11">Homodimer.</text>
</comment>
<feature type="region of interest" description="Regulatory domain" evidence="11">
    <location>
        <begin position="391"/>
        <end position="520"/>
    </location>
</feature>
<keyword evidence="8 11" id="KW-0479">Metal-binding</keyword>
<dbReference type="Gene3D" id="3.30.160.270">
    <property type="match status" value="1"/>
</dbReference>
<dbReference type="PROSITE" id="PS00816">
    <property type="entry name" value="AIPM_HOMOCIT_SYNTH_2"/>
    <property type="match status" value="1"/>
</dbReference>
<gene>
    <name evidence="11" type="primary">leuA</name>
    <name evidence="13" type="ordered locus">Spica_2675</name>
</gene>
<dbReference type="Gene3D" id="1.10.238.260">
    <property type="match status" value="1"/>
</dbReference>
<comment type="similarity">
    <text evidence="2 11">Belongs to the alpha-IPM synthase/homocitrate synthase family. LeuA type 1 subfamily.</text>
</comment>
<keyword evidence="13" id="KW-0012">Acyltransferase</keyword>
<evidence type="ECO:0000256" key="2">
    <source>
        <dbReference type="ARBA" id="ARBA00009396"/>
    </source>
</evidence>
<evidence type="ECO:0000256" key="1">
    <source>
        <dbReference type="ARBA" id="ARBA00004689"/>
    </source>
</evidence>
<dbReference type="Pfam" id="PF22617">
    <property type="entry name" value="HCS_D2"/>
    <property type="match status" value="1"/>
</dbReference>
<dbReference type="InterPro" id="IPR036230">
    <property type="entry name" value="LeuA_allosteric_dom_sf"/>
</dbReference>
<dbReference type="GO" id="GO:0003852">
    <property type="term" value="F:2-isopropylmalate synthase activity"/>
    <property type="evidence" value="ECO:0007669"/>
    <property type="project" value="UniProtKB-UniRule"/>
</dbReference>
<dbReference type="FunFam" id="3.20.20.70:FF:000010">
    <property type="entry name" value="2-isopropylmalate synthase"/>
    <property type="match status" value="1"/>
</dbReference>
<keyword evidence="5 11" id="KW-0432">Leucine biosynthesis</keyword>
<dbReference type="STRING" id="744872.Spica_2675"/>
<evidence type="ECO:0000259" key="12">
    <source>
        <dbReference type="PROSITE" id="PS50991"/>
    </source>
</evidence>
<dbReference type="AlphaFoldDB" id="F8EZP8"/>
<evidence type="ECO:0000256" key="7">
    <source>
        <dbReference type="ARBA" id="ARBA00022679"/>
    </source>
</evidence>
<comment type="function">
    <text evidence="11">Catalyzes the condensation of the acetyl group of acetyl-CoA with 3-methyl-2-oxobutanoate (2-ketoisovalerate) to form 3-carboxy-3-hydroxy-4-methylpentanoate (2-isopropylmalate).</text>
</comment>
<dbReference type="PANTHER" id="PTHR10277:SF9">
    <property type="entry name" value="2-ISOPROPYLMALATE SYNTHASE 1, CHLOROPLASTIC-RELATED"/>
    <property type="match status" value="1"/>
</dbReference>
<feature type="binding site" evidence="11">
    <location>
        <position position="238"/>
    </location>
    <ligand>
        <name>Mn(2+)</name>
        <dbReference type="ChEBI" id="CHEBI:29035"/>
    </ligand>
</feature>
<keyword evidence="11" id="KW-0963">Cytoplasm</keyword>
<dbReference type="SUPFAM" id="SSF51569">
    <property type="entry name" value="Aldolase"/>
    <property type="match status" value="1"/>
</dbReference>
<dbReference type="eggNOG" id="COG0119">
    <property type="taxonomic scope" value="Bacteria"/>
</dbReference>
<dbReference type="InterPro" id="IPR013709">
    <property type="entry name" value="2-isopropylmalate_synth_dimer"/>
</dbReference>
<proteinExistence type="inferred from homology"/>
<dbReference type="Pfam" id="PF00682">
    <property type="entry name" value="HMGL-like"/>
    <property type="match status" value="1"/>
</dbReference>
<dbReference type="InterPro" id="IPR050073">
    <property type="entry name" value="2-IPM_HCS-like"/>
</dbReference>
<accession>F8EZP8</accession>
<evidence type="ECO:0000256" key="10">
    <source>
        <dbReference type="ARBA" id="ARBA00023304"/>
    </source>
</evidence>
<evidence type="ECO:0000313" key="13">
    <source>
        <dbReference type="EMBL" id="AEJ20772.1"/>
    </source>
</evidence>
<evidence type="ECO:0000256" key="5">
    <source>
        <dbReference type="ARBA" id="ARBA00022430"/>
    </source>
</evidence>
<dbReference type="GO" id="GO:0009098">
    <property type="term" value="P:L-leucine biosynthetic process"/>
    <property type="evidence" value="ECO:0007669"/>
    <property type="project" value="UniProtKB-UniRule"/>
</dbReference>
<dbReference type="InterPro" id="IPR000891">
    <property type="entry name" value="PYR_CT"/>
</dbReference>
<feature type="binding site" evidence="11">
    <location>
        <position position="14"/>
    </location>
    <ligand>
        <name>Mn(2+)</name>
        <dbReference type="ChEBI" id="CHEBI:29035"/>
    </ligand>
</feature>
<evidence type="ECO:0000313" key="14">
    <source>
        <dbReference type="Proteomes" id="UP000000503"/>
    </source>
</evidence>
<dbReference type="Proteomes" id="UP000000503">
    <property type="component" value="Chromosome"/>
</dbReference>
<protein>
    <recommendedName>
        <fullName evidence="4 11">2-isopropylmalate synthase</fullName>
        <ecNumber evidence="3 11">2.3.3.13</ecNumber>
    </recommendedName>
    <alternativeName>
        <fullName evidence="11">Alpha-IPM synthase</fullName>
    </alternativeName>
    <alternativeName>
        <fullName evidence="11">Alpha-isopropylmalate synthase</fullName>
    </alternativeName>
</protein>
<dbReference type="EMBL" id="CP002868">
    <property type="protein sequence ID" value="AEJ20772.1"/>
    <property type="molecule type" value="Genomic_DNA"/>
</dbReference>
<dbReference type="InterPro" id="IPR013785">
    <property type="entry name" value="Aldolase_TIM"/>
</dbReference>
<dbReference type="EC" id="2.3.3.13" evidence="3 11"/>
<organism evidence="13 14">
    <name type="scientific">Gracilinema caldarium (strain ATCC 51460 / DSM 7334 / H1)</name>
    <name type="common">Treponema caldarium</name>
    <dbReference type="NCBI Taxonomy" id="744872"/>
    <lineage>
        <taxon>Bacteria</taxon>
        <taxon>Pseudomonadati</taxon>
        <taxon>Spirochaetota</taxon>
        <taxon>Spirochaetia</taxon>
        <taxon>Spirochaetales</taxon>
        <taxon>Breznakiellaceae</taxon>
        <taxon>Gracilinema</taxon>
    </lineage>
</organism>
<comment type="pathway">
    <text evidence="1 11">Amino-acid biosynthesis; L-leucine biosynthesis; L-leucine from 3-methyl-2-oxobutanoate: step 1/4.</text>
</comment>
<keyword evidence="9 11" id="KW-0464">Manganese</keyword>
<name>F8EZP8_GRAC1</name>
<dbReference type="InterPro" id="IPR005671">
    <property type="entry name" value="LeuA_bact_synth"/>
</dbReference>
<evidence type="ECO:0000256" key="6">
    <source>
        <dbReference type="ARBA" id="ARBA00022605"/>
    </source>
</evidence>
<dbReference type="GO" id="GO:0003985">
    <property type="term" value="F:acetyl-CoA C-acetyltransferase activity"/>
    <property type="evidence" value="ECO:0007669"/>
    <property type="project" value="UniProtKB-UniRule"/>
</dbReference>
<dbReference type="SMART" id="SM00917">
    <property type="entry name" value="LeuA_dimer"/>
    <property type="match status" value="1"/>
</dbReference>
<reference evidence="14" key="1">
    <citation type="journal article" date="2013" name="Stand. Genomic Sci.">
        <title>Genome sequence of the thermophilic fresh-water bacterium Spirochaeta caldaria type strain (H1(T)), reclassification of Spirochaeta caldaria, Spirochaeta stenostrepta, and Spirochaeta zuelzerae in the genus Treponema as Treponema caldaria comb. nov., Treponema stenostrepta comb. nov., and Treponema zuelzerae comb. nov., and emendation of the genus Treponema.</title>
        <authorList>
            <person name="Abt B."/>
            <person name="Goker M."/>
            <person name="Scheuner C."/>
            <person name="Han C."/>
            <person name="Lu M."/>
            <person name="Misra M."/>
            <person name="Lapidus A."/>
            <person name="Nolan M."/>
            <person name="Lucas S."/>
            <person name="Hammon N."/>
            <person name="Deshpande S."/>
            <person name="Cheng J.F."/>
            <person name="Tapia R."/>
            <person name="Goodwin L.A."/>
            <person name="Pitluck S."/>
            <person name="Liolios K."/>
            <person name="Pagani I."/>
            <person name="Ivanova N."/>
            <person name="Mavromatis K."/>
            <person name="Mikhailova N."/>
            <person name="Huntemann M."/>
            <person name="Pati A."/>
            <person name="Chen A."/>
            <person name="Palaniappan K."/>
            <person name="Land M."/>
            <person name="Hauser L."/>
            <person name="Jeffries C.D."/>
            <person name="Rohde M."/>
            <person name="Spring S."/>
            <person name="Gronow S."/>
            <person name="Detter J.C."/>
            <person name="Bristow J."/>
            <person name="Eisen J.A."/>
            <person name="Markowitz V."/>
            <person name="Hugenholtz P."/>
            <person name="Kyrpides N.C."/>
            <person name="Woyke T."/>
            <person name="Klenk H.P."/>
        </authorList>
    </citation>
    <scope>NUCLEOTIDE SEQUENCE</scope>
    <source>
        <strain evidence="14">ATCC 51460 / DSM 7334 / H1</strain>
    </source>
</reference>
<feature type="binding site" evidence="11">
    <location>
        <position position="204"/>
    </location>
    <ligand>
        <name>Mn(2+)</name>
        <dbReference type="ChEBI" id="CHEBI:29035"/>
    </ligand>
</feature>
<dbReference type="UniPathway" id="UPA00048">
    <property type="reaction ID" value="UER00070"/>
</dbReference>
<dbReference type="HOGENOM" id="CLU_022158_0_1_12"/>
<dbReference type="OrthoDB" id="9804858at2"/>
<feature type="binding site" evidence="11">
    <location>
        <position position="202"/>
    </location>
    <ligand>
        <name>Mn(2+)</name>
        <dbReference type="ChEBI" id="CHEBI:29035"/>
    </ligand>
</feature>
<dbReference type="InterPro" id="IPR002034">
    <property type="entry name" value="AIPM/Hcit_synth_CS"/>
</dbReference>
<comment type="cofactor">
    <cofactor evidence="11">
        <name>Mn(2+)</name>
        <dbReference type="ChEBI" id="CHEBI:29035"/>
    </cofactor>
</comment>
<keyword evidence="6 11" id="KW-0028">Amino-acid biosynthesis</keyword>
<evidence type="ECO:0000256" key="9">
    <source>
        <dbReference type="ARBA" id="ARBA00023211"/>
    </source>
</evidence>
<dbReference type="PROSITE" id="PS00815">
    <property type="entry name" value="AIPM_HOMOCIT_SYNTH_1"/>
    <property type="match status" value="1"/>
</dbReference>
<keyword evidence="14" id="KW-1185">Reference proteome</keyword>
<dbReference type="GO" id="GO:0005737">
    <property type="term" value="C:cytoplasm"/>
    <property type="evidence" value="ECO:0007669"/>
    <property type="project" value="UniProtKB-UniRule"/>
</dbReference>
<comment type="catalytic activity">
    <reaction evidence="11">
        <text>3-methyl-2-oxobutanoate + acetyl-CoA + H2O = (2S)-2-isopropylmalate + CoA + H(+)</text>
        <dbReference type="Rhea" id="RHEA:21524"/>
        <dbReference type="ChEBI" id="CHEBI:1178"/>
        <dbReference type="ChEBI" id="CHEBI:11851"/>
        <dbReference type="ChEBI" id="CHEBI:15377"/>
        <dbReference type="ChEBI" id="CHEBI:15378"/>
        <dbReference type="ChEBI" id="CHEBI:57287"/>
        <dbReference type="ChEBI" id="CHEBI:57288"/>
        <dbReference type="EC" id="2.3.3.13"/>
    </reaction>
</comment>
<dbReference type="NCBIfam" id="NF002085">
    <property type="entry name" value="PRK00915.1-2"/>
    <property type="match status" value="1"/>
</dbReference>
<dbReference type="FunFam" id="1.10.238.260:FF:000001">
    <property type="entry name" value="2-isopropylmalate synthase"/>
    <property type="match status" value="1"/>
</dbReference>
<dbReference type="Pfam" id="PF08502">
    <property type="entry name" value="LeuA_dimer"/>
    <property type="match status" value="1"/>
</dbReference>
<dbReference type="CDD" id="cd07940">
    <property type="entry name" value="DRE_TIM_IPMS"/>
    <property type="match status" value="1"/>
</dbReference>
<dbReference type="NCBIfam" id="TIGR00973">
    <property type="entry name" value="leuA_bact"/>
    <property type="match status" value="1"/>
</dbReference>
<dbReference type="Gene3D" id="3.20.20.70">
    <property type="entry name" value="Aldolase class I"/>
    <property type="match status" value="1"/>
</dbReference>
<dbReference type="PROSITE" id="PS50991">
    <property type="entry name" value="PYR_CT"/>
    <property type="match status" value="1"/>
</dbReference>
<sequence>MARTVQIFDTTLRDGEQAPGCSMNLQEKVEVARQLEKLGVDVMEAGFPAASPGDLAAVQAVAGVVKNSVVAGLCRALEKDIDAGWEALSKAAQPRIHTFIATSPIHMEYKLKMTPEQVLERAVAAVKYAKKYCSDVEFSAEDASRSNPDFLCKVFSAVIDAGATVVNIPDTVGYAIPAEFGNLVAYIKAHTPNIDMARISVHCHNDLGLAVANTLAAALAGADQLECTINGLGERAGNAALEEIVMGMRTRKDFLDIESRIDTTQIYATSRLVSQVTGVRVQPNKAVVGENAFAHEAGIHQHGILANRSTYEIMTPESIGIPRNRMVLGKHSGRHAFEERLKDLGFSLDSKAVDEFFAQFKVLADKKKVVSDRDIEAMIVGSAAAVPETYKLDRWVVNSGSSLSATSTIRLLHKDGTYREEVAVGDGPIDAAFKAIDRIIGKQPDLETFELGAVTGGEDAQGEATVKISWDGRRWNGRGLSTDIIEAAIKAYVAAINAMEWELSAASGQRGPAQEEPIGV</sequence>
<evidence type="ECO:0000256" key="3">
    <source>
        <dbReference type="ARBA" id="ARBA00012973"/>
    </source>
</evidence>
<evidence type="ECO:0000256" key="11">
    <source>
        <dbReference type="HAMAP-Rule" id="MF_01025"/>
    </source>
</evidence>
<dbReference type="SUPFAM" id="SSF110921">
    <property type="entry name" value="2-isopropylmalate synthase LeuA, allosteric (dimerisation) domain"/>
    <property type="match status" value="1"/>
</dbReference>
<evidence type="ECO:0000256" key="8">
    <source>
        <dbReference type="ARBA" id="ARBA00022723"/>
    </source>
</evidence>
<keyword evidence="7 11" id="KW-0808">Transferase</keyword>
<dbReference type="NCBIfam" id="NF002086">
    <property type="entry name" value="PRK00915.1-3"/>
    <property type="match status" value="1"/>
</dbReference>
<dbReference type="PANTHER" id="PTHR10277">
    <property type="entry name" value="HOMOCITRATE SYNTHASE-RELATED"/>
    <property type="match status" value="1"/>
</dbReference>
<keyword evidence="10 11" id="KW-0100">Branched-chain amino acid biosynthesis</keyword>